<keyword evidence="2" id="KW-1185">Reference proteome</keyword>
<proteinExistence type="predicted"/>
<comment type="caution">
    <text evidence="1">The sequence shown here is derived from an EMBL/GenBank/DDBJ whole genome shotgun (WGS) entry which is preliminary data.</text>
</comment>
<organism evidence="1 2">
    <name type="scientific">Mikania micrantha</name>
    <name type="common">bitter vine</name>
    <dbReference type="NCBI Taxonomy" id="192012"/>
    <lineage>
        <taxon>Eukaryota</taxon>
        <taxon>Viridiplantae</taxon>
        <taxon>Streptophyta</taxon>
        <taxon>Embryophyta</taxon>
        <taxon>Tracheophyta</taxon>
        <taxon>Spermatophyta</taxon>
        <taxon>Magnoliopsida</taxon>
        <taxon>eudicotyledons</taxon>
        <taxon>Gunneridae</taxon>
        <taxon>Pentapetalae</taxon>
        <taxon>asterids</taxon>
        <taxon>campanulids</taxon>
        <taxon>Asterales</taxon>
        <taxon>Asteraceae</taxon>
        <taxon>Asteroideae</taxon>
        <taxon>Heliantheae alliance</taxon>
        <taxon>Eupatorieae</taxon>
        <taxon>Mikania</taxon>
    </lineage>
</organism>
<name>A0A5N6PUL2_9ASTR</name>
<dbReference type="EMBL" id="SZYD01000002">
    <property type="protein sequence ID" value="KAD7117215.1"/>
    <property type="molecule type" value="Genomic_DNA"/>
</dbReference>
<gene>
    <name evidence="1" type="ORF">E3N88_04483</name>
</gene>
<evidence type="ECO:0000313" key="2">
    <source>
        <dbReference type="Proteomes" id="UP000326396"/>
    </source>
</evidence>
<protein>
    <submittedName>
        <fullName evidence="1">Uncharacterized protein</fullName>
    </submittedName>
</protein>
<evidence type="ECO:0000313" key="1">
    <source>
        <dbReference type="EMBL" id="KAD7117215.1"/>
    </source>
</evidence>
<accession>A0A5N6PUL2</accession>
<sequence>MGSPTSSEGIATQSLWSPVKCGQRCWWWWSPELLSSLKMSVPSSFYSFSVQINRNGDAFFGFLASVRFHVVLHLLLHMTTMVIVVPRTLCANASVGMDLLPKLCFDHDEHFRTLGYYIVL</sequence>
<dbReference type="Proteomes" id="UP000326396">
    <property type="component" value="Linkage Group LG10"/>
</dbReference>
<dbReference type="AlphaFoldDB" id="A0A5N6PUL2"/>
<reference evidence="1 2" key="1">
    <citation type="submission" date="2019-05" db="EMBL/GenBank/DDBJ databases">
        <title>Mikania micrantha, genome provides insights into the molecular mechanism of rapid growth.</title>
        <authorList>
            <person name="Liu B."/>
        </authorList>
    </citation>
    <scope>NUCLEOTIDE SEQUENCE [LARGE SCALE GENOMIC DNA]</scope>
    <source>
        <strain evidence="1">NLD-2019</strain>
        <tissue evidence="1">Leaf</tissue>
    </source>
</reference>